<evidence type="ECO:0000313" key="3">
    <source>
        <dbReference type="Proteomes" id="UP000001876"/>
    </source>
</evidence>
<accession>C1MYP5</accession>
<evidence type="ECO:0000256" key="1">
    <source>
        <dbReference type="SAM" id="MobiDB-lite"/>
    </source>
</evidence>
<dbReference type="AlphaFoldDB" id="C1MYP5"/>
<dbReference type="OMA" id="AQRWFTN"/>
<keyword evidence="3" id="KW-1185">Reference proteome</keyword>
<reference evidence="2 3" key="1">
    <citation type="journal article" date="2009" name="Science">
        <title>Green evolution and dynamic adaptations revealed by genomes of the marine picoeukaryotes Micromonas.</title>
        <authorList>
            <person name="Worden A.Z."/>
            <person name="Lee J.H."/>
            <person name="Mock T."/>
            <person name="Rouze P."/>
            <person name="Simmons M.P."/>
            <person name="Aerts A.L."/>
            <person name="Allen A.E."/>
            <person name="Cuvelier M.L."/>
            <person name="Derelle E."/>
            <person name="Everett M.V."/>
            <person name="Foulon E."/>
            <person name="Grimwood J."/>
            <person name="Gundlach H."/>
            <person name="Henrissat B."/>
            <person name="Napoli C."/>
            <person name="McDonald S.M."/>
            <person name="Parker M.S."/>
            <person name="Rombauts S."/>
            <person name="Salamov A."/>
            <person name="Von Dassow P."/>
            <person name="Badger J.H."/>
            <person name="Coutinho P.M."/>
            <person name="Demir E."/>
            <person name="Dubchak I."/>
            <person name="Gentemann C."/>
            <person name="Eikrem W."/>
            <person name="Gready J.E."/>
            <person name="John U."/>
            <person name="Lanier W."/>
            <person name="Lindquist E.A."/>
            <person name="Lucas S."/>
            <person name="Mayer K.F."/>
            <person name="Moreau H."/>
            <person name="Not F."/>
            <person name="Otillar R."/>
            <person name="Panaud O."/>
            <person name="Pangilinan J."/>
            <person name="Paulsen I."/>
            <person name="Piegu B."/>
            <person name="Poliakov A."/>
            <person name="Robbens S."/>
            <person name="Schmutz J."/>
            <person name="Toulza E."/>
            <person name="Wyss T."/>
            <person name="Zelensky A."/>
            <person name="Zhou K."/>
            <person name="Armbrust E.V."/>
            <person name="Bhattacharya D."/>
            <person name="Goodenough U.W."/>
            <person name="Van de Peer Y."/>
            <person name="Grigoriev I.V."/>
        </authorList>
    </citation>
    <scope>NUCLEOTIDE SEQUENCE [LARGE SCALE GENOMIC DNA]</scope>
    <source>
        <strain evidence="2 3">CCMP1545</strain>
    </source>
</reference>
<dbReference type="RefSeq" id="XP_003060311.1">
    <property type="nucleotide sequence ID" value="XM_003060265.1"/>
</dbReference>
<gene>
    <name evidence="2" type="ORF">MICPUCDRAFT_68956</name>
</gene>
<organism evidence="3">
    <name type="scientific">Micromonas pusilla (strain CCMP1545)</name>
    <name type="common">Picoplanktonic green alga</name>
    <dbReference type="NCBI Taxonomy" id="564608"/>
    <lineage>
        <taxon>Eukaryota</taxon>
        <taxon>Viridiplantae</taxon>
        <taxon>Chlorophyta</taxon>
        <taxon>Mamiellophyceae</taxon>
        <taxon>Mamiellales</taxon>
        <taxon>Mamiellaceae</taxon>
        <taxon>Micromonas</taxon>
    </lineage>
</organism>
<name>C1MYP5_MICPC</name>
<protein>
    <submittedName>
        <fullName evidence="2">Uncharacterized protein</fullName>
    </submittedName>
</protein>
<dbReference type="Proteomes" id="UP000001876">
    <property type="component" value="Unassembled WGS sequence"/>
</dbReference>
<dbReference type="OrthoDB" id="498920at2759"/>
<proteinExistence type="predicted"/>
<sequence>MATAAAAAELPPPRCRAHRRGRRRPVARWVVVAAAANANDAGTKRDRDLAERARAQKTTYAAVERAWRDGGALDGANDDAVERTVRRTLQLAKHFERLRFQQEVALGKYGEGVVLPASHSDPIWLASRLRVLSRLTRVAPEELPAMVEIVGADLLAVSPAKVMRVVVALKDLLPIADASSMIAAEPELLVVADERVILYSGMDAMQTLRGMDIPEPCVRLLLAEEPGLMLGKGGLVRLDQIREQAETHAENLRSICDGVRDDEPLDVNAQRWFTNFFCGYY</sequence>
<feature type="region of interest" description="Disordered" evidence="1">
    <location>
        <begin position="1"/>
        <end position="21"/>
    </location>
</feature>
<dbReference type="GeneID" id="9686041"/>
<dbReference type="EMBL" id="GG663742">
    <property type="protein sequence ID" value="EEH55080.1"/>
    <property type="molecule type" value="Genomic_DNA"/>
</dbReference>
<dbReference type="KEGG" id="mpp:MICPUCDRAFT_68956"/>
<evidence type="ECO:0000313" key="2">
    <source>
        <dbReference type="EMBL" id="EEH55080.1"/>
    </source>
</evidence>